<evidence type="ECO:0000256" key="5">
    <source>
        <dbReference type="ARBA" id="ARBA00022782"/>
    </source>
</evidence>
<evidence type="ECO:0000256" key="4">
    <source>
        <dbReference type="ARBA" id="ARBA00022692"/>
    </source>
</evidence>
<sequence>MFITHYSHRSLIYPFLQKNKPHTTITVLSAFLYCSTNAFIQSCSLMILHKYDSDWFQHPTTILGTVLWGFGFFTNLYSDYQLRNLRKPGETGYKIPQGQFSQDLSSLCIPLVYAELSLL</sequence>
<evidence type="ECO:0000256" key="9">
    <source>
        <dbReference type="ARBA" id="ARBA00022989"/>
    </source>
</evidence>
<dbReference type="PANTHER" id="PTHR10556:SF57">
    <property type="entry name" value="3-OXO-5-ALPHA-STEROID 4-DEHYDROGENASE 1"/>
    <property type="match status" value="1"/>
</dbReference>
<feature type="transmembrane region" description="Helical" evidence="13">
    <location>
        <begin position="25"/>
        <end position="48"/>
    </location>
</feature>
<dbReference type="GO" id="GO:0003865">
    <property type="term" value="F:3-oxo-5-alpha-steroid 4-dehydrogenase activity"/>
    <property type="evidence" value="ECO:0007669"/>
    <property type="project" value="TreeGrafter"/>
</dbReference>
<dbReference type="PANTHER" id="PTHR10556">
    <property type="entry name" value="3-OXO-5-ALPHA-STEROID 4-DEHYDROGENASE"/>
    <property type="match status" value="1"/>
</dbReference>
<dbReference type="PROSITE" id="PS50244">
    <property type="entry name" value="S5A_REDUCTASE"/>
    <property type="match status" value="1"/>
</dbReference>
<accession>A0A7J7J9G5</accession>
<evidence type="ECO:0000256" key="10">
    <source>
        <dbReference type="ARBA" id="ARBA00023002"/>
    </source>
</evidence>
<dbReference type="InterPro" id="IPR001104">
    <property type="entry name" value="3-oxo-5_a-steroid_4-DH_C"/>
</dbReference>
<dbReference type="Proteomes" id="UP000593567">
    <property type="component" value="Unassembled WGS sequence"/>
</dbReference>
<evidence type="ECO:0000256" key="6">
    <source>
        <dbReference type="ARBA" id="ARBA00022824"/>
    </source>
</evidence>
<feature type="transmembrane region" description="Helical" evidence="13">
    <location>
        <begin position="60"/>
        <end position="77"/>
    </location>
</feature>
<name>A0A7J7J9G5_BUGNE</name>
<organism evidence="15 16">
    <name type="scientific">Bugula neritina</name>
    <name type="common">Brown bryozoan</name>
    <name type="synonym">Sertularia neritina</name>
    <dbReference type="NCBI Taxonomy" id="10212"/>
    <lineage>
        <taxon>Eukaryota</taxon>
        <taxon>Metazoa</taxon>
        <taxon>Spiralia</taxon>
        <taxon>Lophotrochozoa</taxon>
        <taxon>Bryozoa</taxon>
        <taxon>Gymnolaemata</taxon>
        <taxon>Cheilostomatida</taxon>
        <taxon>Flustrina</taxon>
        <taxon>Buguloidea</taxon>
        <taxon>Bugulidae</taxon>
        <taxon>Bugula</taxon>
    </lineage>
</organism>
<gene>
    <name evidence="15" type="ORF">EB796_019473</name>
</gene>
<proteinExistence type="inferred from homology"/>
<feature type="domain" description="3-oxo-5-alpha-steroid 4-dehydrogenase C-terminal" evidence="14">
    <location>
        <begin position="24"/>
        <end position="100"/>
    </location>
</feature>
<keyword evidence="12 13" id="KW-0472">Membrane</keyword>
<evidence type="ECO:0000313" key="15">
    <source>
        <dbReference type="EMBL" id="KAF6022211.1"/>
    </source>
</evidence>
<evidence type="ECO:0000256" key="13">
    <source>
        <dbReference type="SAM" id="Phobius"/>
    </source>
</evidence>
<evidence type="ECO:0000256" key="3">
    <source>
        <dbReference type="ARBA" id="ARBA00007742"/>
    </source>
</evidence>
<evidence type="ECO:0000256" key="12">
    <source>
        <dbReference type="ARBA" id="ARBA00023136"/>
    </source>
</evidence>
<comment type="similarity">
    <text evidence="3">Belongs to the steroid 5-alpha reductase family.</text>
</comment>
<dbReference type="GO" id="GO:0006694">
    <property type="term" value="P:steroid biosynthetic process"/>
    <property type="evidence" value="ECO:0007669"/>
    <property type="project" value="TreeGrafter"/>
</dbReference>
<keyword evidence="5" id="KW-0221">Differentiation</keyword>
<protein>
    <submittedName>
        <fullName evidence="15">SRD5A1</fullName>
    </submittedName>
</protein>
<dbReference type="AlphaFoldDB" id="A0A7J7J9G5"/>
<comment type="caution">
    <text evidence="15">The sequence shown here is derived from an EMBL/GenBank/DDBJ whole genome shotgun (WGS) entry which is preliminary data.</text>
</comment>
<keyword evidence="8" id="KW-0521">NADP</keyword>
<evidence type="ECO:0000256" key="7">
    <source>
        <dbReference type="ARBA" id="ARBA00022848"/>
    </source>
</evidence>
<reference evidence="15" key="1">
    <citation type="submission" date="2020-06" db="EMBL/GenBank/DDBJ databases">
        <title>Draft genome of Bugula neritina, a colonial animal packing powerful symbionts and potential medicines.</title>
        <authorList>
            <person name="Rayko M."/>
        </authorList>
    </citation>
    <scope>NUCLEOTIDE SEQUENCE [LARGE SCALE GENOMIC DNA]</scope>
    <source>
        <strain evidence="15">Kwan_BN1</strain>
    </source>
</reference>
<dbReference type="GO" id="GO:0005789">
    <property type="term" value="C:endoplasmic reticulum membrane"/>
    <property type="evidence" value="ECO:0007669"/>
    <property type="project" value="UniProtKB-SubCell"/>
</dbReference>
<evidence type="ECO:0000256" key="2">
    <source>
        <dbReference type="ARBA" id="ARBA00004524"/>
    </source>
</evidence>
<comment type="subcellular location">
    <subcellularLocation>
        <location evidence="1">Endoplasmic reticulum membrane</location>
        <topology evidence="1">Multi-pass membrane protein</topology>
    </subcellularLocation>
    <subcellularLocation>
        <location evidence="2">Microsome membrane</location>
    </subcellularLocation>
</comment>
<keyword evidence="7" id="KW-0492">Microsome</keyword>
<dbReference type="EMBL" id="VXIV02002880">
    <property type="protein sequence ID" value="KAF6022211.1"/>
    <property type="molecule type" value="Genomic_DNA"/>
</dbReference>
<dbReference type="Pfam" id="PF02544">
    <property type="entry name" value="Steroid_dh"/>
    <property type="match status" value="1"/>
</dbReference>
<evidence type="ECO:0000256" key="11">
    <source>
        <dbReference type="ARBA" id="ARBA00023098"/>
    </source>
</evidence>
<keyword evidence="16" id="KW-1185">Reference proteome</keyword>
<keyword evidence="6" id="KW-0256">Endoplasmic reticulum</keyword>
<dbReference type="OrthoDB" id="5788137at2759"/>
<evidence type="ECO:0000256" key="8">
    <source>
        <dbReference type="ARBA" id="ARBA00022857"/>
    </source>
</evidence>
<keyword evidence="11" id="KW-0443">Lipid metabolism</keyword>
<evidence type="ECO:0000256" key="1">
    <source>
        <dbReference type="ARBA" id="ARBA00004477"/>
    </source>
</evidence>
<keyword evidence="9 13" id="KW-1133">Transmembrane helix</keyword>
<dbReference type="InterPro" id="IPR039357">
    <property type="entry name" value="SRD5A/TECR"/>
</dbReference>
<keyword evidence="4 13" id="KW-0812">Transmembrane</keyword>
<evidence type="ECO:0000259" key="14">
    <source>
        <dbReference type="Pfam" id="PF02544"/>
    </source>
</evidence>
<keyword evidence="10" id="KW-0560">Oxidoreductase</keyword>
<evidence type="ECO:0000313" key="16">
    <source>
        <dbReference type="Proteomes" id="UP000593567"/>
    </source>
</evidence>
<dbReference type="GO" id="GO:0030154">
    <property type="term" value="P:cell differentiation"/>
    <property type="evidence" value="ECO:0007669"/>
    <property type="project" value="UniProtKB-KW"/>
</dbReference>